<evidence type="ECO:0000313" key="3">
    <source>
        <dbReference type="EMBL" id="BCR35860.1"/>
    </source>
</evidence>
<keyword evidence="1" id="KW-0808">Transferase</keyword>
<evidence type="ECO:0000256" key="1">
    <source>
        <dbReference type="ARBA" id="ARBA00022679"/>
    </source>
</evidence>
<dbReference type="KEGG" id="manr:MPAN_007530"/>
<protein>
    <submittedName>
        <fullName evidence="3">Uncharacterized protein</fullName>
    </submittedName>
</protein>
<dbReference type="PANTHER" id="PTHR42919">
    <property type="entry name" value="N-ALPHA-ACETYLTRANSFERASE"/>
    <property type="match status" value="1"/>
</dbReference>
<name>A0A7U9TGR8_9MOLU</name>
<dbReference type="InterPro" id="IPR051556">
    <property type="entry name" value="N-term/lysine_N-AcTrnsfr"/>
</dbReference>
<proteinExistence type="predicted"/>
<dbReference type="InterPro" id="IPR016181">
    <property type="entry name" value="Acyl_CoA_acyltransferase"/>
</dbReference>
<accession>A0A7U9TGR8</accession>
<dbReference type="SUPFAM" id="SSF55729">
    <property type="entry name" value="Acyl-CoA N-acyltransferases (Nat)"/>
    <property type="match status" value="1"/>
</dbReference>
<evidence type="ECO:0000313" key="4">
    <source>
        <dbReference type="Proteomes" id="UP000620133"/>
    </source>
</evidence>
<dbReference type="GO" id="GO:0016747">
    <property type="term" value="F:acyltransferase activity, transferring groups other than amino-acyl groups"/>
    <property type="evidence" value="ECO:0007669"/>
    <property type="project" value="InterPro"/>
</dbReference>
<evidence type="ECO:0000256" key="2">
    <source>
        <dbReference type="ARBA" id="ARBA00023315"/>
    </source>
</evidence>
<dbReference type="InterPro" id="IPR000182">
    <property type="entry name" value="GNAT_dom"/>
</dbReference>
<dbReference type="Pfam" id="PF00583">
    <property type="entry name" value="Acetyltransf_1"/>
    <property type="match status" value="1"/>
</dbReference>
<dbReference type="PROSITE" id="PS51186">
    <property type="entry name" value="GNAT"/>
    <property type="match status" value="1"/>
</dbReference>
<keyword evidence="4" id="KW-1185">Reference proteome</keyword>
<organism evidence="3 4">
    <name type="scientific">Mariniplasma anaerobium</name>
    <dbReference type="NCBI Taxonomy" id="2735436"/>
    <lineage>
        <taxon>Bacteria</taxon>
        <taxon>Bacillati</taxon>
        <taxon>Mycoplasmatota</taxon>
        <taxon>Mollicutes</taxon>
        <taxon>Acholeplasmatales</taxon>
        <taxon>Acholeplasmataceae</taxon>
        <taxon>Mariniplasma</taxon>
    </lineage>
</organism>
<gene>
    <name evidence="3" type="ORF">MPAN_007530</name>
</gene>
<dbReference type="RefSeq" id="WP_176238691.1">
    <property type="nucleotide sequence ID" value="NZ_AP024412.1"/>
</dbReference>
<reference evidence="3" key="1">
    <citation type="submission" date="2021-01" db="EMBL/GenBank/DDBJ databases">
        <title>Draft genome sequence of Acholeplasmataceae bacterium strain Mahy22.</title>
        <authorList>
            <person name="Watanabe M."/>
            <person name="Kojima H."/>
            <person name="Fukui M."/>
        </authorList>
    </citation>
    <scope>NUCLEOTIDE SEQUENCE</scope>
    <source>
        <strain evidence="3">Mahy22</strain>
    </source>
</reference>
<dbReference type="PANTHER" id="PTHR42919:SF8">
    <property type="entry name" value="N-ALPHA-ACETYLTRANSFERASE 50"/>
    <property type="match status" value="1"/>
</dbReference>
<dbReference type="AlphaFoldDB" id="A0A7U9TGR8"/>
<dbReference type="Proteomes" id="UP000620133">
    <property type="component" value="Chromosome"/>
</dbReference>
<keyword evidence="2" id="KW-0012">Acyltransferase</keyword>
<dbReference type="EMBL" id="AP024412">
    <property type="protein sequence ID" value="BCR35860.1"/>
    <property type="molecule type" value="Genomic_DNA"/>
</dbReference>
<sequence length="175" mass="20917">MKIVELQKETYKGYEIEVSYMTKAYHQIKIKKSKNINLTIKRKKTFKKQQKSFTMNLFEDHIEQPRVFGVFERRKLIAVIEGSIESWHNVYRVWNLYVSKRHRKEGFGTALFEHIEHIARSMDARALILEVQSCNDPAIMFYEKQGLHFVGLNTLAYTNEDIQRKEVRLEYGKRL</sequence>
<dbReference type="Gene3D" id="3.40.630.30">
    <property type="match status" value="1"/>
</dbReference>
<dbReference type="CDD" id="cd04301">
    <property type="entry name" value="NAT_SF"/>
    <property type="match status" value="1"/>
</dbReference>